<organism evidence="1 2">
    <name type="scientific">Aureimonas endophytica</name>
    <dbReference type="NCBI Taxonomy" id="2027858"/>
    <lineage>
        <taxon>Bacteria</taxon>
        <taxon>Pseudomonadati</taxon>
        <taxon>Pseudomonadota</taxon>
        <taxon>Alphaproteobacteria</taxon>
        <taxon>Hyphomicrobiales</taxon>
        <taxon>Aurantimonadaceae</taxon>
        <taxon>Aureimonas</taxon>
    </lineage>
</organism>
<dbReference type="NCBIfam" id="TIGR01560">
    <property type="entry name" value="put_DNA_pack"/>
    <property type="match status" value="1"/>
</dbReference>
<comment type="caution">
    <text evidence="1">The sequence shown here is derived from an EMBL/GenBank/DDBJ whole genome shotgun (WGS) entry which is preliminary data.</text>
</comment>
<sequence length="185" mass="19535">MVLIELGNAGPEPVALAEAKTWCRIERDDEDVLIAALIGAARETVERETGLALRRRDLRIAIGDLPPDGRVALPRRPVATVLGLTAYGADGLPRAFAAANAVLERFGAGETVRLTEIVLAAANGLEIDVTAGFAPADVPEALKLAIKRMVAVSYETRAALAPEMQPALIPPAARAAIAAFREVRL</sequence>
<dbReference type="Proteomes" id="UP000644699">
    <property type="component" value="Unassembled WGS sequence"/>
</dbReference>
<dbReference type="InterPro" id="IPR011738">
    <property type="entry name" value="Phage_CHP"/>
</dbReference>
<dbReference type="Gene3D" id="1.10.3230.30">
    <property type="entry name" value="Phage gp6-like head-tail connector protein"/>
    <property type="match status" value="1"/>
</dbReference>
<evidence type="ECO:0008006" key="3">
    <source>
        <dbReference type="Google" id="ProtNLM"/>
    </source>
</evidence>
<proteinExistence type="predicted"/>
<gene>
    <name evidence="1" type="ORF">GCM10011390_10650</name>
</gene>
<dbReference type="InterPro" id="IPR006450">
    <property type="entry name" value="Phage_HK97_gp6-like"/>
</dbReference>
<keyword evidence="2" id="KW-1185">Reference proteome</keyword>
<reference evidence="1" key="1">
    <citation type="journal article" date="2014" name="Int. J. Syst. Evol. Microbiol.">
        <title>Complete genome sequence of Corynebacterium casei LMG S-19264T (=DSM 44701T), isolated from a smear-ripened cheese.</title>
        <authorList>
            <consortium name="US DOE Joint Genome Institute (JGI-PGF)"/>
            <person name="Walter F."/>
            <person name="Albersmeier A."/>
            <person name="Kalinowski J."/>
            <person name="Ruckert C."/>
        </authorList>
    </citation>
    <scope>NUCLEOTIDE SEQUENCE</scope>
    <source>
        <strain evidence="1">CGMCC 1.15367</strain>
    </source>
</reference>
<dbReference type="NCBIfam" id="TIGR02215">
    <property type="entry name" value="phage_chp_gp8"/>
    <property type="match status" value="1"/>
</dbReference>
<dbReference type="AlphaFoldDB" id="A0A917E1U3"/>
<dbReference type="CDD" id="cd08054">
    <property type="entry name" value="gp6"/>
    <property type="match status" value="1"/>
</dbReference>
<dbReference type="InterPro" id="IPR021146">
    <property type="entry name" value="Phage_gp6-like_head-tail"/>
</dbReference>
<dbReference type="Pfam" id="PF05135">
    <property type="entry name" value="Phage_connect_1"/>
    <property type="match status" value="1"/>
</dbReference>
<reference evidence="1" key="2">
    <citation type="submission" date="2020-09" db="EMBL/GenBank/DDBJ databases">
        <authorList>
            <person name="Sun Q."/>
            <person name="Zhou Y."/>
        </authorList>
    </citation>
    <scope>NUCLEOTIDE SEQUENCE</scope>
    <source>
        <strain evidence="1">CGMCC 1.15367</strain>
    </source>
</reference>
<evidence type="ECO:0000313" key="2">
    <source>
        <dbReference type="Proteomes" id="UP000644699"/>
    </source>
</evidence>
<protein>
    <recommendedName>
        <fullName evidence="3">PhiE125 gp8 family phage protein</fullName>
    </recommendedName>
</protein>
<name>A0A917E1U3_9HYPH</name>
<evidence type="ECO:0000313" key="1">
    <source>
        <dbReference type="EMBL" id="GGD93787.1"/>
    </source>
</evidence>
<dbReference type="EMBL" id="BMIQ01000001">
    <property type="protein sequence ID" value="GGD93787.1"/>
    <property type="molecule type" value="Genomic_DNA"/>
</dbReference>
<accession>A0A917E1U3</accession>
<dbReference type="RefSeq" id="WP_188907133.1">
    <property type="nucleotide sequence ID" value="NZ_BMIQ01000001.1"/>
</dbReference>